<dbReference type="InParanoid" id="G8JMS2"/>
<dbReference type="KEGG" id="erc:Ecym_1514"/>
<dbReference type="EC" id="2.7.7.6" evidence="10"/>
<evidence type="ECO:0000256" key="5">
    <source>
        <dbReference type="ARBA" id="ARBA00022695"/>
    </source>
</evidence>
<dbReference type="STRING" id="931890.G8JMS2"/>
<reference evidence="13" key="1">
    <citation type="journal article" date="2012" name="G3 (Bethesda)">
        <title>Pichia sorbitophila, an interspecies yeast hybrid reveals early steps of genome resolution following polyploidization.</title>
        <authorList>
            <person name="Leh Louis V."/>
            <person name="Despons L."/>
            <person name="Friedrich A."/>
            <person name="Martin T."/>
            <person name="Durrens P."/>
            <person name="Casaregola S."/>
            <person name="Neuveglise C."/>
            <person name="Fairhead C."/>
            <person name="Marck C."/>
            <person name="Cruz J.A."/>
            <person name="Straub M.L."/>
            <person name="Kugler V."/>
            <person name="Sacerdot C."/>
            <person name="Uzunov Z."/>
            <person name="Thierry A."/>
            <person name="Weiss S."/>
            <person name="Bleykasten C."/>
            <person name="De Montigny J."/>
            <person name="Jacques N."/>
            <person name="Jung P."/>
            <person name="Lemaire M."/>
            <person name="Mallet S."/>
            <person name="Morel G."/>
            <person name="Richard G.F."/>
            <person name="Sarkar A."/>
            <person name="Savel G."/>
            <person name="Schacherer J."/>
            <person name="Seret M.L."/>
            <person name="Talla E."/>
            <person name="Samson G."/>
            <person name="Jubin C."/>
            <person name="Poulain J."/>
            <person name="Vacherie B."/>
            <person name="Barbe V."/>
            <person name="Pelletier E."/>
            <person name="Sherman D.J."/>
            <person name="Westhof E."/>
            <person name="Weissenbach J."/>
            <person name="Baret P.V."/>
            <person name="Wincker P."/>
            <person name="Gaillardin C."/>
            <person name="Dujon B."/>
            <person name="Souciet J.L."/>
        </authorList>
    </citation>
    <scope>NUCLEOTIDE SEQUENCE [LARGE SCALE GENOMIC DNA]</scope>
    <source>
        <strain evidence="13">CBS 270.75 / DBVPG 7215 / KCTC 17166 / NRRL Y-17582</strain>
    </source>
</reference>
<dbReference type="EMBL" id="CP002497">
    <property type="protein sequence ID" value="AET37737.1"/>
    <property type="molecule type" value="Genomic_DNA"/>
</dbReference>
<evidence type="ECO:0000256" key="4">
    <source>
        <dbReference type="ARBA" id="ARBA00022679"/>
    </source>
</evidence>
<dbReference type="Gene3D" id="1.10.1320.10">
    <property type="entry name" value="DNA-directed RNA polymerase, N-terminal domain"/>
    <property type="match status" value="1"/>
</dbReference>
<dbReference type="FunFam" id="1.10.1320.10:FF:000005">
    <property type="entry name" value="DNA-directed RNA polymerase"/>
    <property type="match status" value="1"/>
</dbReference>
<evidence type="ECO:0000256" key="6">
    <source>
        <dbReference type="ARBA" id="ARBA00022946"/>
    </source>
</evidence>
<evidence type="ECO:0000313" key="12">
    <source>
        <dbReference type="EMBL" id="AET37737.1"/>
    </source>
</evidence>
<dbReference type="PROSITE" id="PS00900">
    <property type="entry name" value="RNA_POL_PHAGE_1"/>
    <property type="match status" value="1"/>
</dbReference>
<comment type="function">
    <text evidence="10">DNA-dependent RNA polymerase catalyzes the transcription of DNA into RNA using the four ribonucleoside triphosphates as substrates.</text>
</comment>
<keyword evidence="5 10" id="KW-0548">Nucleotidyltransferase</keyword>
<gene>
    <name evidence="12" type="ordered locus">Ecym_1514</name>
</gene>
<feature type="domain" description="DNA-directed RNA polymerase N-terminal" evidence="11">
    <location>
        <begin position="367"/>
        <end position="685"/>
    </location>
</feature>
<keyword evidence="13" id="KW-1185">Reference proteome</keyword>
<dbReference type="InterPro" id="IPR029262">
    <property type="entry name" value="RPOL_N"/>
</dbReference>
<dbReference type="GO" id="GO:0003899">
    <property type="term" value="F:DNA-directed RNA polymerase activity"/>
    <property type="evidence" value="ECO:0007669"/>
    <property type="project" value="UniProtKB-EC"/>
</dbReference>
<dbReference type="GO" id="GO:0042645">
    <property type="term" value="C:mitochondrial nucleoid"/>
    <property type="evidence" value="ECO:0007669"/>
    <property type="project" value="EnsemblFungi"/>
</dbReference>
<evidence type="ECO:0000256" key="7">
    <source>
        <dbReference type="ARBA" id="ARBA00023128"/>
    </source>
</evidence>
<evidence type="ECO:0000256" key="2">
    <source>
        <dbReference type="ARBA" id="ARBA00009493"/>
    </source>
</evidence>
<dbReference type="GO" id="GO:0001018">
    <property type="term" value="F:mitochondrial promoter sequence-specific DNA binding"/>
    <property type="evidence" value="ECO:0007669"/>
    <property type="project" value="TreeGrafter"/>
</dbReference>
<sequence>MFRYSKTLGKSKVSRIKSLLRSSGVPFRGATAIKRTSYCGDVQQVAFLKTSSVTKDLSDLGFSKSSQASISPDFTPFDASNATFEAIERSNVMNLWSLLEACLTAGYLDRAFSILQSLYDLPSHRAYFITDYNKYLFRCCQDFQSVEPMRKKLYSDLHNHFPKCNYDDRTLAILIHYAIRVSKNDTALKTDLTTFLCMTGGSVRSIMKNADVLTIQDYTKLCNDLKCVKLNELPEAVRSILEETMSSNDLVSAVEQQSTGLLHLKRENERHITATEGLQEDIKSVEKGVTELMSVKTFGMRAVRHSLLGLSISDEQRKKLNGLVVDPLLKTVVPEHTSIDFFEMYKSLKTDEERVAFDSFLEEFNHERQRDLENRSVDAAKERWRHEFEEAKTRGGLNIKKSLNVKLWEWYNGMYPLVREEVKRCKELVNLIDTKKPVQHSPKDKARMEYAPYLTLLNPEKMSVITILELLSLNSTGGVSEGMRTARAVMAIGKAVEMEFRSEALLKSENQMFKDVSKKSPEFKKLLQMAKTTFRNTKIEQSKVFWPYQIRAKIGSLLISMLINVARVEVTGIDPVTKEAVYGEAPAICHTFQYRTGSKIGVLKLHRSLTYQLGGERLNASVQPQHLPMLVKPRPWTSWNSGGYYYSQSTLIRSKDSPEQLAYIKAVTGKGAVNNIYQGLNVLGDTAWTVNKPLFTILSKIWNSGEEYLDIPPQEDDCQLPPKPPRESDPLELKRWRNDCRFKNIEYRGNRAMRCDSNYKLEIARAFLGEKFYFPHNMDFRGRAYPLAPHFNHLGNDMTRALLIFWQGKKLGEDGLNWLKVHLANLYGMDKKPFEDRIKFTEEHLEDIKDSAENPLHGNGWWKKADKPWQCLATCMELRDAYKLENPEDFISHQPVHQDGTCNGLQHYAALGGDIEGARQVNLVPSDRPQDVYAFVAKLVTERLTKAAAAGDEKAEQLKDMINRKVVKRTVMTNVYGVTFVGASQQIDKELREAFPDKNESYDMARYLTRHVFASIRELFHAAHLIQDWLAESAKKISKSVRLDLEIEKGKKLDSSLMMTSVIWTSPLGLPVVQPYRDIKKRQITTNLQTVFIADPFAVNPIDPRKQMAGLPPNFIHSLDASHMLLSAIECGSQGLQFAAVHDSYWSHACDISLMNKTLRNQFIKMHEVDLIQRLKNEFDERYKDYLEVRRIKKSSALALGITQLRQELSAKLGKPLTLADEIAMERERIQLLRSPNPEDQDRGKKMVTTVSFVEGEDYQDLEAPTGTLIMVPMKFPDIPPKGEFDVKELVHSKYFFS</sequence>
<dbReference type="FunFam" id="1.10.287.280:FF:000001">
    <property type="entry name" value="DNA-directed RNA polymerase"/>
    <property type="match status" value="1"/>
</dbReference>
<dbReference type="FunFam" id="1.10.150.20:FF:000041">
    <property type="entry name" value="DNA-directed RNA polymerase"/>
    <property type="match status" value="1"/>
</dbReference>
<evidence type="ECO:0000256" key="9">
    <source>
        <dbReference type="ARBA" id="ARBA00048552"/>
    </source>
</evidence>
<dbReference type="InterPro" id="IPR043502">
    <property type="entry name" value="DNA/RNA_pol_sf"/>
</dbReference>
<dbReference type="Pfam" id="PF14700">
    <property type="entry name" value="RPOL_N"/>
    <property type="match status" value="1"/>
</dbReference>
<dbReference type="SUPFAM" id="SSF56672">
    <property type="entry name" value="DNA/RNA polymerases"/>
    <property type="match status" value="1"/>
</dbReference>
<evidence type="ECO:0000259" key="11">
    <source>
        <dbReference type="SMART" id="SM01311"/>
    </source>
</evidence>
<dbReference type="Gene3D" id="1.10.150.20">
    <property type="entry name" value="5' to 3' exonuclease, C-terminal subdomain"/>
    <property type="match status" value="1"/>
</dbReference>
<dbReference type="PANTHER" id="PTHR10102">
    <property type="entry name" value="DNA-DIRECTED RNA POLYMERASE, MITOCHONDRIAL"/>
    <property type="match status" value="1"/>
</dbReference>
<evidence type="ECO:0000256" key="8">
    <source>
        <dbReference type="ARBA" id="ARBA00023163"/>
    </source>
</evidence>
<dbReference type="OMA" id="KWFEVDM"/>
<proteinExistence type="inferred from homology"/>
<comment type="subcellular location">
    <subcellularLocation>
        <location evidence="1">Mitochondrion</location>
    </subcellularLocation>
</comment>
<keyword evidence="3 10" id="KW-0240">DNA-directed RNA polymerase</keyword>
<accession>G8JMS2</accession>
<evidence type="ECO:0000256" key="1">
    <source>
        <dbReference type="ARBA" id="ARBA00004173"/>
    </source>
</evidence>
<dbReference type="GeneID" id="11469724"/>
<evidence type="ECO:0000256" key="3">
    <source>
        <dbReference type="ARBA" id="ARBA00022478"/>
    </source>
</evidence>
<protein>
    <recommendedName>
        <fullName evidence="10">DNA-directed RNA polymerase</fullName>
        <ecNumber evidence="10">2.7.7.6</ecNumber>
    </recommendedName>
</protein>
<dbReference type="SMART" id="SM01311">
    <property type="entry name" value="RPOL_N"/>
    <property type="match status" value="1"/>
</dbReference>
<dbReference type="GO" id="GO:0006269">
    <property type="term" value="P:DNA replication, synthesis of primer"/>
    <property type="evidence" value="ECO:0007669"/>
    <property type="project" value="EnsemblFungi"/>
</dbReference>
<dbReference type="OrthoDB" id="276422at2759"/>
<dbReference type="Pfam" id="PF00940">
    <property type="entry name" value="RNA_pol"/>
    <property type="match status" value="1"/>
</dbReference>
<dbReference type="GO" id="GO:0006391">
    <property type="term" value="P:transcription initiation at mitochondrial promoter"/>
    <property type="evidence" value="ECO:0007669"/>
    <property type="project" value="EnsemblFungi"/>
</dbReference>
<keyword evidence="4 10" id="KW-0808">Transferase</keyword>
<evidence type="ECO:0000313" key="13">
    <source>
        <dbReference type="Proteomes" id="UP000006790"/>
    </source>
</evidence>
<name>G8JMS2_ERECY</name>
<keyword evidence="6" id="KW-0809">Transit peptide</keyword>
<dbReference type="FunCoup" id="G8JMS2">
    <property type="interactions" value="264"/>
</dbReference>
<dbReference type="HOGENOM" id="CLU_003364_1_0_1"/>
<comment type="catalytic activity">
    <reaction evidence="9 10">
        <text>RNA(n) + a ribonucleoside 5'-triphosphate = RNA(n+1) + diphosphate</text>
        <dbReference type="Rhea" id="RHEA:21248"/>
        <dbReference type="Rhea" id="RHEA-COMP:14527"/>
        <dbReference type="Rhea" id="RHEA-COMP:17342"/>
        <dbReference type="ChEBI" id="CHEBI:33019"/>
        <dbReference type="ChEBI" id="CHEBI:61557"/>
        <dbReference type="ChEBI" id="CHEBI:140395"/>
        <dbReference type="EC" id="2.7.7.6"/>
    </reaction>
</comment>
<dbReference type="PANTHER" id="PTHR10102:SF0">
    <property type="entry name" value="DNA-DIRECTED RNA POLYMERASE, MITOCHONDRIAL"/>
    <property type="match status" value="1"/>
</dbReference>
<dbReference type="eggNOG" id="KOG1038">
    <property type="taxonomic scope" value="Eukaryota"/>
</dbReference>
<keyword evidence="7" id="KW-0496">Mitochondrion</keyword>
<dbReference type="InterPro" id="IPR046950">
    <property type="entry name" value="DNA-dir_Rpol_C_phage-type"/>
</dbReference>
<organism evidence="12 13">
    <name type="scientific">Eremothecium cymbalariae (strain CBS 270.75 / DBVPG 7215 / KCTC 17166 / NRRL Y-17582)</name>
    <name type="common">Yeast</name>
    <dbReference type="NCBI Taxonomy" id="931890"/>
    <lineage>
        <taxon>Eukaryota</taxon>
        <taxon>Fungi</taxon>
        <taxon>Dikarya</taxon>
        <taxon>Ascomycota</taxon>
        <taxon>Saccharomycotina</taxon>
        <taxon>Saccharomycetes</taxon>
        <taxon>Saccharomycetales</taxon>
        <taxon>Saccharomycetaceae</taxon>
        <taxon>Eremothecium</taxon>
    </lineage>
</organism>
<keyword evidence="8 10" id="KW-0804">Transcription</keyword>
<dbReference type="PROSITE" id="PS00489">
    <property type="entry name" value="RNA_POL_PHAGE_2"/>
    <property type="match status" value="1"/>
</dbReference>
<dbReference type="RefSeq" id="XP_003644554.1">
    <property type="nucleotide sequence ID" value="XM_003644506.1"/>
</dbReference>
<dbReference type="InterPro" id="IPR002092">
    <property type="entry name" value="DNA-dir_Rpol_phage-type"/>
</dbReference>
<dbReference type="InterPro" id="IPR037159">
    <property type="entry name" value="RNA_POL_N_sf"/>
</dbReference>
<evidence type="ECO:0000256" key="10">
    <source>
        <dbReference type="RuleBase" id="RU003805"/>
    </source>
</evidence>
<dbReference type="Proteomes" id="UP000006790">
    <property type="component" value="Chromosome 1"/>
</dbReference>
<comment type="similarity">
    <text evidence="2 10">Belongs to the phage and mitochondrial RNA polymerase family.</text>
</comment>
<dbReference type="Gene3D" id="1.10.287.280">
    <property type="match status" value="1"/>
</dbReference>
<dbReference type="GO" id="GO:0034245">
    <property type="term" value="C:mitochondrial DNA-directed RNA polymerase complex"/>
    <property type="evidence" value="ECO:0007669"/>
    <property type="project" value="EnsemblFungi"/>
</dbReference>